<keyword evidence="1" id="KW-0732">Signal</keyword>
<gene>
    <name evidence="2" type="ORF">CspeluHIS016_0400630</name>
</gene>
<comment type="caution">
    <text evidence="2">The sequence shown here is derived from an EMBL/GenBank/DDBJ whole genome shotgun (WGS) entry which is preliminary data.</text>
</comment>
<dbReference type="Proteomes" id="UP001222932">
    <property type="component" value="Unassembled WGS sequence"/>
</dbReference>
<evidence type="ECO:0000256" key="1">
    <source>
        <dbReference type="SAM" id="SignalP"/>
    </source>
</evidence>
<keyword evidence="3" id="KW-1185">Reference proteome</keyword>
<name>A0AAD3TVF0_9TREE</name>
<dbReference type="CDD" id="cd22209">
    <property type="entry name" value="EMC10"/>
    <property type="match status" value="1"/>
</dbReference>
<dbReference type="AlphaFoldDB" id="A0AAD3TVF0"/>
<feature type="signal peptide" evidence="1">
    <location>
        <begin position="1"/>
        <end position="17"/>
    </location>
</feature>
<evidence type="ECO:0008006" key="4">
    <source>
        <dbReference type="Google" id="ProtNLM"/>
    </source>
</evidence>
<dbReference type="EMBL" id="BTCM01000004">
    <property type="protein sequence ID" value="GMK57229.1"/>
    <property type="molecule type" value="Genomic_DNA"/>
</dbReference>
<organism evidence="2 3">
    <name type="scientific">Cutaneotrichosporon spelunceum</name>
    <dbReference type="NCBI Taxonomy" id="1672016"/>
    <lineage>
        <taxon>Eukaryota</taxon>
        <taxon>Fungi</taxon>
        <taxon>Dikarya</taxon>
        <taxon>Basidiomycota</taxon>
        <taxon>Agaricomycotina</taxon>
        <taxon>Tremellomycetes</taxon>
        <taxon>Trichosporonales</taxon>
        <taxon>Trichosporonaceae</taxon>
        <taxon>Cutaneotrichosporon</taxon>
    </lineage>
</organism>
<reference evidence="2" key="1">
    <citation type="journal article" date="2023" name="BMC Genomics">
        <title>Chromosome-level genome assemblies of Cutaneotrichosporon spp. (Trichosporonales, Basidiomycota) reveal imbalanced evolution between nucleotide sequences and chromosome synteny.</title>
        <authorList>
            <person name="Kobayashi Y."/>
            <person name="Kayamori A."/>
            <person name="Aoki K."/>
            <person name="Shiwa Y."/>
            <person name="Matsutani M."/>
            <person name="Fujita N."/>
            <person name="Sugita T."/>
            <person name="Iwasaki W."/>
            <person name="Tanaka N."/>
            <person name="Takashima M."/>
        </authorList>
    </citation>
    <scope>NUCLEOTIDE SEQUENCE</scope>
    <source>
        <strain evidence="2">HIS016</strain>
    </source>
</reference>
<protein>
    <recommendedName>
        <fullName evidence="4">ER membrane protein complex subunit 10</fullName>
    </recommendedName>
</protein>
<evidence type="ECO:0000313" key="2">
    <source>
        <dbReference type="EMBL" id="GMK57229.1"/>
    </source>
</evidence>
<evidence type="ECO:0000313" key="3">
    <source>
        <dbReference type="Proteomes" id="UP001222932"/>
    </source>
</evidence>
<sequence length="199" mass="20215">MLAAWLVSLALLAQASAESYTLHHRFLPSGTFVPRGTVEVVDGAATFTASEDALGPGEGWYQVGLESVGGDMITTSTRACFAGEDARLVIHVGQNGRPTSIAYTSATVPNDGSCGTSSRAVGSDLQVAIASPQKVYSLSAPPQVDEGGKVKEPEPEKTFLQKYGLMIAGLMFVLMLNAGAPDAPQEGGGGGGGGGGAAK</sequence>
<feature type="chain" id="PRO_5042219399" description="ER membrane protein complex subunit 10" evidence="1">
    <location>
        <begin position="18"/>
        <end position="199"/>
    </location>
</feature>
<accession>A0AAD3TVF0</accession>
<reference evidence="2" key="2">
    <citation type="submission" date="2023-06" db="EMBL/GenBank/DDBJ databases">
        <authorList>
            <person name="Kobayashi Y."/>
            <person name="Kayamori A."/>
            <person name="Aoki K."/>
            <person name="Shiwa Y."/>
            <person name="Fujita N."/>
            <person name="Sugita T."/>
            <person name="Iwasaki W."/>
            <person name="Tanaka N."/>
            <person name="Takashima M."/>
        </authorList>
    </citation>
    <scope>NUCLEOTIDE SEQUENCE</scope>
    <source>
        <strain evidence="2">HIS016</strain>
    </source>
</reference>
<proteinExistence type="predicted"/>